<evidence type="ECO:0000256" key="1">
    <source>
        <dbReference type="SAM" id="Phobius"/>
    </source>
</evidence>
<reference evidence="2 3" key="1">
    <citation type="journal article" date="2019" name="Environ. Microbiol.">
        <title>Species interactions and distinct microbial communities in high Arctic permafrost affected cryosols are associated with the CH4 and CO2 gas fluxes.</title>
        <authorList>
            <person name="Altshuler I."/>
            <person name="Hamel J."/>
            <person name="Turney S."/>
            <person name="Magnuson E."/>
            <person name="Levesque R."/>
            <person name="Greer C."/>
            <person name="Whyte L.G."/>
        </authorList>
    </citation>
    <scope>NUCLEOTIDE SEQUENCE [LARGE SCALE GENOMIC DNA]</scope>
    <source>
        <strain evidence="2 3">E4</strain>
    </source>
</reference>
<dbReference type="Proteomes" id="UP000317663">
    <property type="component" value="Unassembled WGS sequence"/>
</dbReference>
<keyword evidence="3" id="KW-1185">Reference proteome</keyword>
<comment type="caution">
    <text evidence="2">The sequence shown here is derived from an EMBL/GenBank/DDBJ whole genome shotgun (WGS) entry which is preliminary data.</text>
</comment>
<protein>
    <submittedName>
        <fullName evidence="2">Uncharacterized protein</fullName>
    </submittedName>
</protein>
<evidence type="ECO:0000313" key="3">
    <source>
        <dbReference type="Proteomes" id="UP000317663"/>
    </source>
</evidence>
<proteinExistence type="predicted"/>
<gene>
    <name evidence="2" type="ORF">EAH77_21770</name>
</gene>
<accession>A0A502G5A9</accession>
<organism evidence="2 3">
    <name type="scientific">Ewingella americana</name>
    <dbReference type="NCBI Taxonomy" id="41202"/>
    <lineage>
        <taxon>Bacteria</taxon>
        <taxon>Pseudomonadati</taxon>
        <taxon>Pseudomonadota</taxon>
        <taxon>Gammaproteobacteria</taxon>
        <taxon>Enterobacterales</taxon>
        <taxon>Yersiniaceae</taxon>
        <taxon>Ewingella</taxon>
    </lineage>
</organism>
<keyword evidence="1" id="KW-1133">Transmembrane helix</keyword>
<evidence type="ECO:0000313" key="2">
    <source>
        <dbReference type="EMBL" id="TPG57048.1"/>
    </source>
</evidence>
<sequence length="127" mass="14825">MPKIKSQEALVRGRKRWVMFAALALVIAGSYLWWKKGTLVSEEWSPNKEYVAREFKTYDFIPRMTMPGDGGHYSGYIRVYNKKGARLYEEYADLLDFIEGPYWVKEGVYWMGTDNQDIVRLPSSPVD</sequence>
<feature type="transmembrane region" description="Helical" evidence="1">
    <location>
        <begin position="16"/>
        <end position="34"/>
    </location>
</feature>
<name>A0A502G5A9_9GAMM</name>
<dbReference type="AlphaFoldDB" id="A0A502G5A9"/>
<dbReference type="RefSeq" id="WP_140474969.1">
    <property type="nucleotide sequence ID" value="NZ_RCZD01000015.1"/>
</dbReference>
<dbReference type="EMBL" id="RCZD01000015">
    <property type="protein sequence ID" value="TPG57048.1"/>
    <property type="molecule type" value="Genomic_DNA"/>
</dbReference>
<keyword evidence="1" id="KW-0472">Membrane</keyword>
<dbReference type="OrthoDB" id="6492546at2"/>
<keyword evidence="1" id="KW-0812">Transmembrane</keyword>